<keyword evidence="1" id="KW-0472">Membrane</keyword>
<name>A0A177Y947_9NOCA</name>
<evidence type="ECO:0000256" key="1">
    <source>
        <dbReference type="SAM" id="Phobius"/>
    </source>
</evidence>
<keyword evidence="1" id="KW-0812">Transmembrane</keyword>
<proteinExistence type="predicted"/>
<comment type="caution">
    <text evidence="2">The sequence shown here is derived from an EMBL/GenBank/DDBJ whole genome shotgun (WGS) entry which is preliminary data.</text>
</comment>
<keyword evidence="3" id="KW-1185">Reference proteome</keyword>
<evidence type="ECO:0000313" key="3">
    <source>
        <dbReference type="Proteomes" id="UP000077519"/>
    </source>
</evidence>
<keyword evidence="1" id="KW-1133">Transmembrane helix</keyword>
<dbReference type="Proteomes" id="UP000077519">
    <property type="component" value="Unassembled WGS sequence"/>
</dbReference>
<protein>
    <submittedName>
        <fullName evidence="2">Uncharacterized protein</fullName>
    </submittedName>
</protein>
<feature type="transmembrane region" description="Helical" evidence="1">
    <location>
        <begin position="175"/>
        <end position="196"/>
    </location>
</feature>
<dbReference type="EMBL" id="LVHI01000037">
    <property type="protein sequence ID" value="OAK51729.1"/>
    <property type="molecule type" value="Genomic_DNA"/>
</dbReference>
<organism evidence="2 3">
    <name type="scientific">Rhodococcoides kyotonense</name>
    <dbReference type="NCBI Taxonomy" id="398843"/>
    <lineage>
        <taxon>Bacteria</taxon>
        <taxon>Bacillati</taxon>
        <taxon>Actinomycetota</taxon>
        <taxon>Actinomycetes</taxon>
        <taxon>Mycobacteriales</taxon>
        <taxon>Nocardiaceae</taxon>
        <taxon>Rhodococcoides</taxon>
    </lineage>
</organism>
<dbReference type="AlphaFoldDB" id="A0A177Y947"/>
<accession>A0A177Y947</accession>
<feature type="transmembrane region" description="Helical" evidence="1">
    <location>
        <begin position="79"/>
        <end position="103"/>
    </location>
</feature>
<evidence type="ECO:0000313" key="2">
    <source>
        <dbReference type="EMBL" id="OAK51729.1"/>
    </source>
</evidence>
<gene>
    <name evidence="2" type="ORF">A3K89_10650</name>
</gene>
<reference evidence="2 3" key="1">
    <citation type="submission" date="2016-03" db="EMBL/GenBank/DDBJ databases">
        <title>Genome sequence of Rhodococcus kyotonensis KB10.</title>
        <authorList>
            <person name="Jeong H."/>
            <person name="Hong C.E."/>
            <person name="Jo S.H."/>
            <person name="Park J.M."/>
        </authorList>
    </citation>
    <scope>NUCLEOTIDE SEQUENCE [LARGE SCALE GENOMIC DNA]</scope>
    <source>
        <strain evidence="2 3">KB10</strain>
    </source>
</reference>
<sequence length="217" mass="23359">MVANMTLAHPRWQVVTDPLQSCISVIAVMPLLAGVALASLIWTPLGYVVALYFVFSFKTVLRSTRAVFVGLAREESSVIAGWTISAIAVAGILLSVPVTAAFLRGDLDAMAAPAQASVESGVDNPIGELPAAIYGPSSGIPDYSICQVVQRFVGIEPTHFCYTGIGYARLWQMPIALTTLISITLLYALFPVAIAWHVRRRPQRTSPLGSRFSKENP</sequence>